<accession>A0A225UUJ5</accession>
<evidence type="ECO:0000313" key="2">
    <source>
        <dbReference type="EMBL" id="OWY96196.1"/>
    </source>
</evidence>
<feature type="region of interest" description="Disordered" evidence="1">
    <location>
        <begin position="1"/>
        <end position="25"/>
    </location>
</feature>
<comment type="caution">
    <text evidence="2">The sequence shown here is derived from an EMBL/GenBank/DDBJ whole genome shotgun (WGS) entry which is preliminary data.</text>
</comment>
<protein>
    <submittedName>
        <fullName evidence="2">Uncharacterized protein</fullName>
    </submittedName>
</protein>
<organism evidence="2 3">
    <name type="scientific">Phytophthora megakarya</name>
    <dbReference type="NCBI Taxonomy" id="4795"/>
    <lineage>
        <taxon>Eukaryota</taxon>
        <taxon>Sar</taxon>
        <taxon>Stramenopiles</taxon>
        <taxon>Oomycota</taxon>
        <taxon>Peronosporomycetes</taxon>
        <taxon>Peronosporales</taxon>
        <taxon>Peronosporaceae</taxon>
        <taxon>Phytophthora</taxon>
    </lineage>
</organism>
<proteinExistence type="predicted"/>
<reference evidence="3" key="1">
    <citation type="submission" date="2017-03" db="EMBL/GenBank/DDBJ databases">
        <title>Phytopthora megakarya and P. palmivora, two closely related causual agents of cacao black pod achieved similar genome size and gene model numbers by different mechanisms.</title>
        <authorList>
            <person name="Ali S."/>
            <person name="Shao J."/>
            <person name="Larry D.J."/>
            <person name="Kronmiller B."/>
            <person name="Shen D."/>
            <person name="Strem M.D."/>
            <person name="Melnick R.L."/>
            <person name="Guiltinan M.J."/>
            <person name="Tyler B.M."/>
            <person name="Meinhardt L.W."/>
            <person name="Bailey B.A."/>
        </authorList>
    </citation>
    <scope>NUCLEOTIDE SEQUENCE [LARGE SCALE GENOMIC DNA]</scope>
    <source>
        <strain evidence="3">zdho120</strain>
    </source>
</reference>
<feature type="region of interest" description="Disordered" evidence="1">
    <location>
        <begin position="99"/>
        <end position="138"/>
    </location>
</feature>
<keyword evidence="3" id="KW-1185">Reference proteome</keyword>
<sequence>MSSSDSVDGKKHKSFKIGSSGTPANWNGDGWSFYKHAMLNVFEKSLLDEIATRAATEVVTWDQDKKDAFKKKQAKIKILIQGSLSMKLAKQMIVEEDGHRDVEGAVHDLRRQEEPGHDSAEGVPPAGRATQDSSACKW</sequence>
<feature type="compositionally biased region" description="Basic and acidic residues" evidence="1">
    <location>
        <begin position="99"/>
        <end position="120"/>
    </location>
</feature>
<evidence type="ECO:0000313" key="3">
    <source>
        <dbReference type="Proteomes" id="UP000198211"/>
    </source>
</evidence>
<dbReference type="Proteomes" id="UP000198211">
    <property type="component" value="Unassembled WGS sequence"/>
</dbReference>
<name>A0A225UUJ5_9STRA</name>
<evidence type="ECO:0000256" key="1">
    <source>
        <dbReference type="SAM" id="MobiDB-lite"/>
    </source>
</evidence>
<dbReference type="EMBL" id="NBNE01011965">
    <property type="protein sequence ID" value="OWY96196.1"/>
    <property type="molecule type" value="Genomic_DNA"/>
</dbReference>
<gene>
    <name evidence="2" type="ORF">PHMEG_00033599</name>
</gene>
<dbReference type="AlphaFoldDB" id="A0A225UUJ5"/>